<reference evidence="2" key="1">
    <citation type="submission" date="2014-05" db="EMBL/GenBank/DDBJ databases">
        <title>The transcriptome of the halophilic microalga Tetraselmis sp. GSL018 isolated from the Great Salt Lake, Utah.</title>
        <authorList>
            <person name="Jinkerson R.E."/>
            <person name="D'Adamo S."/>
            <person name="Posewitz M.C."/>
        </authorList>
    </citation>
    <scope>NUCLEOTIDE SEQUENCE</scope>
    <source>
        <strain evidence="2">GSL018</strain>
    </source>
</reference>
<accession>A0A061RC66</accession>
<dbReference type="AlphaFoldDB" id="A0A061RC66"/>
<feature type="non-terminal residue" evidence="2">
    <location>
        <position position="1"/>
    </location>
</feature>
<proteinExistence type="predicted"/>
<feature type="non-terminal residue" evidence="2">
    <location>
        <position position="91"/>
    </location>
</feature>
<dbReference type="EMBL" id="GBEZ01018175">
    <property type="protein sequence ID" value="JAC68235.1"/>
    <property type="molecule type" value="Transcribed_RNA"/>
</dbReference>
<name>A0A061RC66_9CHLO</name>
<protein>
    <submittedName>
        <fullName evidence="2">Uncharacterized protein</fullName>
    </submittedName>
</protein>
<feature type="compositionally biased region" description="Basic and acidic residues" evidence="1">
    <location>
        <begin position="65"/>
        <end position="80"/>
    </location>
</feature>
<organism evidence="2">
    <name type="scientific">Tetraselmis sp. GSL018</name>
    <dbReference type="NCBI Taxonomy" id="582737"/>
    <lineage>
        <taxon>Eukaryota</taxon>
        <taxon>Viridiplantae</taxon>
        <taxon>Chlorophyta</taxon>
        <taxon>core chlorophytes</taxon>
        <taxon>Chlorodendrophyceae</taxon>
        <taxon>Chlorodendrales</taxon>
        <taxon>Chlorodendraceae</taxon>
        <taxon>Tetraselmis</taxon>
    </lineage>
</organism>
<evidence type="ECO:0000256" key="1">
    <source>
        <dbReference type="SAM" id="MobiDB-lite"/>
    </source>
</evidence>
<sequence>NAIERLERSKQRAEVDRDEAEEINRRMVDVARDFRKLRRKVEEAEADLSLQQAEAIRSSLSAAREALRKNEARKQYEQARKQQQQQQQQQS</sequence>
<gene>
    <name evidence="2" type="ORF">TSPGSL018_9204</name>
</gene>
<feature type="region of interest" description="Disordered" evidence="1">
    <location>
        <begin position="65"/>
        <end position="91"/>
    </location>
</feature>
<feature type="compositionally biased region" description="Low complexity" evidence="1">
    <location>
        <begin position="82"/>
        <end position="91"/>
    </location>
</feature>
<evidence type="ECO:0000313" key="2">
    <source>
        <dbReference type="EMBL" id="JAC68235.1"/>
    </source>
</evidence>